<dbReference type="PANTHER" id="PTHR38775">
    <property type="entry name" value="INNER MEMBRANE PROTEIN-RELATED"/>
    <property type="match status" value="1"/>
</dbReference>
<dbReference type="Pfam" id="PF06611">
    <property type="entry name" value="DUF1145"/>
    <property type="match status" value="1"/>
</dbReference>
<dbReference type="RefSeq" id="WP_017420383.1">
    <property type="nucleotide sequence ID" value="NZ_CABMOC010000013.1"/>
</dbReference>
<organism evidence="2 6">
    <name type="scientific">Vibrio vulnificus</name>
    <dbReference type="NCBI Taxonomy" id="672"/>
    <lineage>
        <taxon>Bacteria</taxon>
        <taxon>Pseudomonadati</taxon>
        <taxon>Pseudomonadota</taxon>
        <taxon>Gammaproteobacteria</taxon>
        <taxon>Vibrionales</taxon>
        <taxon>Vibrionaceae</taxon>
        <taxon>Vibrio</taxon>
    </lineage>
</organism>
<keyword evidence="1" id="KW-0472">Membrane</keyword>
<dbReference type="InterPro" id="IPR009525">
    <property type="entry name" value="DUF1145"/>
</dbReference>
<dbReference type="GeneID" id="93895428"/>
<dbReference type="OrthoDB" id="6401986at2"/>
<name>A0A087IEQ1_VIBVL</name>
<sequence length="88" mass="10044">MKALLFLAKAAISFVWLILLVNIVSPFPGNAAIVLYIMTAFLFIMHGLQMLIFVGAFGDKITMTRWEKNSILIFGIFALLDIRRKYMM</sequence>
<proteinExistence type="predicted"/>
<evidence type="ECO:0000313" key="5">
    <source>
        <dbReference type="Proteomes" id="UP000054370"/>
    </source>
</evidence>
<keyword evidence="1" id="KW-1133">Transmembrane helix</keyword>
<dbReference type="Proteomes" id="UP000054370">
    <property type="component" value="Unassembled WGS sequence"/>
</dbReference>
<feature type="transmembrane region" description="Helical" evidence="1">
    <location>
        <begin position="36"/>
        <end position="57"/>
    </location>
</feature>
<reference evidence="2" key="3">
    <citation type="submission" date="2019-01" db="EMBL/GenBank/DDBJ databases">
        <authorList>
            <consortium name="NCBI Pathogen Detection Project"/>
        </authorList>
    </citation>
    <scope>NUCLEOTIDE SEQUENCE</scope>
    <source>
        <strain evidence="2">BCW_3452</strain>
    </source>
</reference>
<evidence type="ECO:0000313" key="2">
    <source>
        <dbReference type="EMBL" id="HAS8541716.1"/>
    </source>
</evidence>
<dbReference type="Proteomes" id="UP000664056">
    <property type="component" value="Unassembled WGS sequence"/>
</dbReference>
<gene>
    <name evidence="4" type="ORF">AL548_008840</name>
    <name evidence="2" type="ORF">I7730_18170</name>
    <name evidence="3" type="ORF">J0J18_17970</name>
</gene>
<dbReference type="PANTHER" id="PTHR38775:SF1">
    <property type="entry name" value="INNER MEMBRANE PROTEIN"/>
    <property type="match status" value="1"/>
</dbReference>
<evidence type="ECO:0000256" key="1">
    <source>
        <dbReference type="SAM" id="Phobius"/>
    </source>
</evidence>
<comment type="caution">
    <text evidence="2">The sequence shown here is derived from an EMBL/GenBank/DDBJ whole genome shotgun (WGS) entry which is preliminary data.</text>
</comment>
<evidence type="ECO:0000313" key="6">
    <source>
        <dbReference type="Proteomes" id="UP000863257"/>
    </source>
</evidence>
<dbReference type="EMBL" id="DACRBY010000024">
    <property type="protein sequence ID" value="HAS8541716.1"/>
    <property type="molecule type" value="Genomic_DNA"/>
</dbReference>
<keyword evidence="1" id="KW-0812">Transmembrane</keyword>
<evidence type="ECO:0000313" key="4">
    <source>
        <dbReference type="EMBL" id="PNM66432.1"/>
    </source>
</evidence>
<dbReference type="EMBL" id="JAFKOQ010000015">
    <property type="protein sequence ID" value="MBN8123635.1"/>
    <property type="molecule type" value="Genomic_DNA"/>
</dbReference>
<reference evidence="4 5" key="1">
    <citation type="submission" date="2017-12" db="EMBL/GenBank/DDBJ databases">
        <title>FDA dAtabase for Regulatory Grade micrObial Sequences (FDA-ARGOS): Supporting development and validation of Infectious Disease Dx tests.</title>
        <authorList>
            <person name="Hoffmann M."/>
            <person name="Allard M."/>
            <person name="Evans P."/>
            <person name="Brown E."/>
            <person name="Tallon L.J."/>
            <person name="Sadzewicz L."/>
            <person name="Sengamalay N."/>
            <person name="Ott S."/>
            <person name="Godinez A."/>
            <person name="Nagaraj S."/>
            <person name="Vavikolanu K."/>
            <person name="Aluvathingal J."/>
            <person name="Nadendla S."/>
            <person name="Hobson J."/>
            <person name="Sichtig H."/>
        </authorList>
    </citation>
    <scope>NUCLEOTIDE SEQUENCE [LARGE SCALE GENOMIC DNA]</scope>
    <source>
        <strain evidence="5">ATCC 29307</strain>
        <strain evidence="4">FDAARGOS_118</strain>
    </source>
</reference>
<dbReference type="Proteomes" id="UP000863257">
    <property type="component" value="Unassembled WGS sequence"/>
</dbReference>
<keyword evidence="5" id="KW-1185">Reference proteome</keyword>
<accession>A0A087IEQ1</accession>
<protein>
    <submittedName>
        <fullName evidence="2">DUF1145 domain-containing protein</fullName>
    </submittedName>
</protein>
<dbReference type="AlphaFoldDB" id="A0A087IEQ1"/>
<dbReference type="EMBL" id="LOSH02000004">
    <property type="protein sequence ID" value="PNM66432.1"/>
    <property type="molecule type" value="Genomic_DNA"/>
</dbReference>
<reference evidence="3" key="4">
    <citation type="submission" date="2021-03" db="EMBL/GenBank/DDBJ databases">
        <title>Study of the foodborne Vibrio vulnificus isolates from China.</title>
        <authorList>
            <person name="Zheng Z."/>
            <person name="Ye L."/>
        </authorList>
    </citation>
    <scope>NUCLEOTIDE SEQUENCE</scope>
    <source>
        <strain evidence="3">Vv1582</strain>
    </source>
</reference>
<reference evidence="2" key="2">
    <citation type="journal article" date="2018" name="Genome Biol.">
        <title>SKESA: strategic k-mer extension for scrupulous assemblies.</title>
        <authorList>
            <person name="Souvorov A."/>
            <person name="Agarwala R."/>
            <person name="Lipman D.J."/>
        </authorList>
    </citation>
    <scope>NUCLEOTIDE SEQUENCE</scope>
    <source>
        <strain evidence="2">BCW_3452</strain>
    </source>
</reference>
<evidence type="ECO:0000313" key="3">
    <source>
        <dbReference type="EMBL" id="MBN8123635.1"/>
    </source>
</evidence>